<organism evidence="7 8">
    <name type="scientific">Roseiarcus fermentans</name>
    <dbReference type="NCBI Taxonomy" id="1473586"/>
    <lineage>
        <taxon>Bacteria</taxon>
        <taxon>Pseudomonadati</taxon>
        <taxon>Pseudomonadota</taxon>
        <taxon>Alphaproteobacteria</taxon>
        <taxon>Hyphomicrobiales</taxon>
        <taxon>Roseiarcaceae</taxon>
        <taxon>Roseiarcus</taxon>
    </lineage>
</organism>
<dbReference type="PANTHER" id="PTHR36918:SF1">
    <property type="entry name" value="PROTEIN-EXPORT PROTEIN SECB"/>
    <property type="match status" value="1"/>
</dbReference>
<keyword evidence="6" id="KW-0963">Cytoplasm</keyword>
<dbReference type="RefSeq" id="WP_113888189.1">
    <property type="nucleotide sequence ID" value="NZ_QNRK01000005.1"/>
</dbReference>
<keyword evidence="2 6" id="KW-0813">Transport</keyword>
<dbReference type="GO" id="GO:0051082">
    <property type="term" value="F:unfolded protein binding"/>
    <property type="evidence" value="ECO:0007669"/>
    <property type="project" value="InterPro"/>
</dbReference>
<comment type="similarity">
    <text evidence="1 6">Belongs to the SecB family.</text>
</comment>
<dbReference type="PRINTS" id="PR01594">
    <property type="entry name" value="SECBCHAPRONE"/>
</dbReference>
<proteinExistence type="inferred from homology"/>
<evidence type="ECO:0000256" key="2">
    <source>
        <dbReference type="ARBA" id="ARBA00022448"/>
    </source>
</evidence>
<dbReference type="Proteomes" id="UP000253529">
    <property type="component" value="Unassembled WGS sequence"/>
</dbReference>
<keyword evidence="5 6" id="KW-0143">Chaperone</keyword>
<evidence type="ECO:0000256" key="5">
    <source>
        <dbReference type="ARBA" id="ARBA00023186"/>
    </source>
</evidence>
<dbReference type="HAMAP" id="MF_00821">
    <property type="entry name" value="SecB"/>
    <property type="match status" value="1"/>
</dbReference>
<dbReference type="EMBL" id="QNRK01000005">
    <property type="protein sequence ID" value="RBP16374.1"/>
    <property type="molecule type" value="Genomic_DNA"/>
</dbReference>
<dbReference type="InterPro" id="IPR035958">
    <property type="entry name" value="SecB-like_sf"/>
</dbReference>
<dbReference type="GO" id="GO:0051262">
    <property type="term" value="P:protein tetramerization"/>
    <property type="evidence" value="ECO:0007669"/>
    <property type="project" value="InterPro"/>
</dbReference>
<dbReference type="NCBIfam" id="TIGR00809">
    <property type="entry name" value="secB"/>
    <property type="match status" value="1"/>
</dbReference>
<gene>
    <name evidence="6" type="primary">secB</name>
    <name evidence="7" type="ORF">DFR50_10515</name>
</gene>
<dbReference type="NCBIfam" id="NF004392">
    <property type="entry name" value="PRK05751.1-3"/>
    <property type="match status" value="1"/>
</dbReference>
<evidence type="ECO:0000256" key="3">
    <source>
        <dbReference type="ARBA" id="ARBA00022927"/>
    </source>
</evidence>
<reference evidence="7 8" key="1">
    <citation type="submission" date="2018-06" db="EMBL/GenBank/DDBJ databases">
        <title>Genomic Encyclopedia of Type Strains, Phase IV (KMG-IV): sequencing the most valuable type-strain genomes for metagenomic binning, comparative biology and taxonomic classification.</title>
        <authorList>
            <person name="Goeker M."/>
        </authorList>
    </citation>
    <scope>NUCLEOTIDE SEQUENCE [LARGE SCALE GENOMIC DNA]</scope>
    <source>
        <strain evidence="7 8">DSM 24875</strain>
    </source>
</reference>
<comment type="function">
    <text evidence="6">One of the proteins required for the normal export of preproteins out of the cell cytoplasm. It is a molecular chaperone that binds to a subset of precursor proteins, maintaining them in a translocation-competent state. It also specifically binds to its receptor SecA.</text>
</comment>
<dbReference type="Pfam" id="PF02556">
    <property type="entry name" value="SecB"/>
    <property type="match status" value="1"/>
</dbReference>
<keyword evidence="3 6" id="KW-0653">Protein transport</keyword>
<dbReference type="GO" id="GO:0015031">
    <property type="term" value="P:protein transport"/>
    <property type="evidence" value="ECO:0007669"/>
    <property type="project" value="UniProtKB-UniRule"/>
</dbReference>
<dbReference type="OrthoDB" id="9795145at2"/>
<sequence length="161" mass="17453">MAEDNGNGAEAPSTSPRFTVLAQYTKDLSFENPNAPRTLGPQPTSPNLSVQINVNARQLGPTDYEVSLMLEGGAGQGADTMFKFELNYAGVFRVENFPAEQVQPIVMIEGPRLLFPFARQIIADAVRGGSYPPLFIDPIDFHALYLQRLAAAGGQQQTQPA</sequence>
<comment type="subcellular location">
    <subcellularLocation>
        <location evidence="6">Cytoplasm</location>
    </subcellularLocation>
</comment>
<evidence type="ECO:0000256" key="4">
    <source>
        <dbReference type="ARBA" id="ARBA00023010"/>
    </source>
</evidence>
<evidence type="ECO:0000313" key="8">
    <source>
        <dbReference type="Proteomes" id="UP000253529"/>
    </source>
</evidence>
<comment type="subunit">
    <text evidence="6">Homotetramer, a dimer of dimers. One homotetramer interacts with 1 SecA dimer.</text>
</comment>
<evidence type="ECO:0000256" key="6">
    <source>
        <dbReference type="HAMAP-Rule" id="MF_00821"/>
    </source>
</evidence>
<dbReference type="SUPFAM" id="SSF54611">
    <property type="entry name" value="SecB-like"/>
    <property type="match status" value="1"/>
</dbReference>
<keyword evidence="8" id="KW-1185">Reference proteome</keyword>
<dbReference type="GO" id="GO:0005737">
    <property type="term" value="C:cytoplasm"/>
    <property type="evidence" value="ECO:0007669"/>
    <property type="project" value="UniProtKB-SubCell"/>
</dbReference>
<accession>A0A366FNV0</accession>
<dbReference type="Gene3D" id="3.10.420.10">
    <property type="entry name" value="SecB-like"/>
    <property type="match status" value="1"/>
</dbReference>
<dbReference type="PANTHER" id="PTHR36918">
    <property type="match status" value="1"/>
</dbReference>
<evidence type="ECO:0000313" key="7">
    <source>
        <dbReference type="EMBL" id="RBP16374.1"/>
    </source>
</evidence>
<dbReference type="InterPro" id="IPR003708">
    <property type="entry name" value="SecB"/>
</dbReference>
<evidence type="ECO:0000256" key="1">
    <source>
        <dbReference type="ARBA" id="ARBA00009990"/>
    </source>
</evidence>
<dbReference type="AlphaFoldDB" id="A0A366FNV0"/>
<protein>
    <recommendedName>
        <fullName evidence="6">Protein-export protein SecB</fullName>
    </recommendedName>
</protein>
<dbReference type="GO" id="GO:0006457">
    <property type="term" value="P:protein folding"/>
    <property type="evidence" value="ECO:0007669"/>
    <property type="project" value="UniProtKB-UniRule"/>
</dbReference>
<keyword evidence="4 6" id="KW-0811">Translocation</keyword>
<comment type="caution">
    <text evidence="7">The sequence shown here is derived from an EMBL/GenBank/DDBJ whole genome shotgun (WGS) entry which is preliminary data.</text>
</comment>
<name>A0A366FNV0_9HYPH</name>